<accession>X8DJN6</accession>
<organism evidence="1">
    <name type="scientific">Mycobacterium xenopi 4042</name>
    <dbReference type="NCBI Taxonomy" id="1299334"/>
    <lineage>
        <taxon>Bacteria</taxon>
        <taxon>Bacillati</taxon>
        <taxon>Actinomycetota</taxon>
        <taxon>Actinomycetes</taxon>
        <taxon>Mycobacteriales</taxon>
        <taxon>Mycobacteriaceae</taxon>
        <taxon>Mycobacterium</taxon>
    </lineage>
</organism>
<name>X8DJN6_MYCXE</name>
<evidence type="ECO:0000313" key="1">
    <source>
        <dbReference type="EMBL" id="EUA68619.1"/>
    </source>
</evidence>
<protein>
    <submittedName>
        <fullName evidence="1">Uncharacterized protein</fullName>
    </submittedName>
</protein>
<sequence length="92" mass="10755">MYTYSPRDRIPAPRRPIRRRFRWECCRPTKTTPALWSRRPACRRGAPTAPNSARPRLAIPECSLATATCCWDCRLTRWRPATVTTRRRAAAR</sequence>
<dbReference type="PATRIC" id="fig|1299334.3.peg.1292"/>
<dbReference type="AlphaFoldDB" id="X8DJN6"/>
<comment type="caution">
    <text evidence="1">The sequence shown here is derived from an EMBL/GenBank/DDBJ whole genome shotgun (WGS) entry which is preliminary data.</text>
</comment>
<gene>
    <name evidence="1" type="ORF">I553_1807</name>
</gene>
<proteinExistence type="predicted"/>
<dbReference type="EMBL" id="JAOB01000013">
    <property type="protein sequence ID" value="EUA68619.1"/>
    <property type="molecule type" value="Genomic_DNA"/>
</dbReference>
<reference evidence="1" key="1">
    <citation type="submission" date="2014-01" db="EMBL/GenBank/DDBJ databases">
        <authorList>
            <person name="Brown-Elliot B."/>
            <person name="Wallace R."/>
            <person name="Lenaerts A."/>
            <person name="Ordway D."/>
            <person name="DeGroote M.A."/>
            <person name="Parker T."/>
            <person name="Sizemore C."/>
            <person name="Tallon L.J."/>
            <person name="Sadzewicz L.K."/>
            <person name="Sengamalay N."/>
            <person name="Fraser C.M."/>
            <person name="Hine E."/>
            <person name="Shefchek K.A."/>
            <person name="Das S.P."/>
            <person name="Tettelin H."/>
        </authorList>
    </citation>
    <scope>NUCLEOTIDE SEQUENCE [LARGE SCALE GENOMIC DNA]</scope>
    <source>
        <strain evidence="1">4042</strain>
    </source>
</reference>